<protein>
    <submittedName>
        <fullName evidence="1">Uncharacterized protein</fullName>
    </submittedName>
</protein>
<dbReference type="KEGG" id="vg:26647194"/>
<dbReference type="Proteomes" id="UP000201970">
    <property type="component" value="Segment"/>
</dbReference>
<dbReference type="EMBL" id="KT381880">
    <property type="protein sequence ID" value="ALF01699.1"/>
    <property type="molecule type" value="Genomic_DNA"/>
</dbReference>
<evidence type="ECO:0000313" key="1">
    <source>
        <dbReference type="EMBL" id="ALF01699.1"/>
    </source>
</evidence>
<keyword evidence="2" id="KW-1185">Reference proteome</keyword>
<reference evidence="1 2" key="1">
    <citation type="submission" date="2015-08" db="EMBL/GenBank/DDBJ databases">
        <title>The Complete Genome of Citrobacter freundii Myophage Margaery.</title>
        <authorList>
            <person name="Yi D."/>
            <person name="Cadungog J.N."/>
            <person name="Cahill J.L."/>
            <person name="Rasche E.S."/>
            <person name="Everett G.F.K."/>
        </authorList>
    </citation>
    <scope>NUCLEOTIDE SEQUENCE [LARGE SCALE GENOMIC DNA]</scope>
</reference>
<accession>A0A0M3UKZ5</accession>
<sequence length="99" mass="11183">MSRRPKNSKTEMFATFDVNGKSIEGKPCTNSKFMHIAGLPGMSVKTSYCCHYNEETTSVYLGEELMAERVMQCVHFPGERPEVNCFIVGYHKGIVNEQV</sequence>
<dbReference type="RefSeq" id="YP_009194825.1">
    <property type="nucleotide sequence ID" value="NC_028755.1"/>
</dbReference>
<name>A0A0M3UKZ5_9CAUD</name>
<proteinExistence type="predicted"/>
<dbReference type="GeneID" id="26647194"/>
<gene>
    <name evidence="1" type="ORF">CPT_Margaery10</name>
</gene>
<evidence type="ECO:0000313" key="2">
    <source>
        <dbReference type="Proteomes" id="UP000201970"/>
    </source>
</evidence>
<organism evidence="1 2">
    <name type="scientific">Citrobacter phage Margaery</name>
    <dbReference type="NCBI Taxonomy" id="1701810"/>
    <lineage>
        <taxon>Viruses</taxon>
        <taxon>Duplodnaviria</taxon>
        <taxon>Heunggongvirae</taxon>
        <taxon>Uroviricota</taxon>
        <taxon>Caudoviricetes</taxon>
        <taxon>Pantevenvirales</taxon>
        <taxon>Straboviridae</taxon>
        <taxon>Pseudotevenvirus</taxon>
        <taxon>Pseudotevenvirus margaery</taxon>
    </lineage>
</organism>